<evidence type="ECO:0000259" key="2">
    <source>
        <dbReference type="SMART" id="SM00666"/>
    </source>
</evidence>
<feature type="domain" description="PB1" evidence="2">
    <location>
        <begin position="123"/>
        <end position="208"/>
    </location>
</feature>
<dbReference type="PANTHER" id="PTHR20930:SF0">
    <property type="entry name" value="PROTEIN ILRUN"/>
    <property type="match status" value="1"/>
</dbReference>
<dbReference type="Gene3D" id="3.10.20.90">
    <property type="entry name" value="Phosphatidylinositol 3-kinase Catalytic Subunit, Chain A, domain 1"/>
    <property type="match status" value="1"/>
</dbReference>
<dbReference type="Pfam" id="PF00564">
    <property type="entry name" value="PB1"/>
    <property type="match status" value="1"/>
</dbReference>
<dbReference type="Proteomes" id="UP001237642">
    <property type="component" value="Unassembled WGS sequence"/>
</dbReference>
<organism evidence="3 4">
    <name type="scientific">Heracleum sosnowskyi</name>
    <dbReference type="NCBI Taxonomy" id="360622"/>
    <lineage>
        <taxon>Eukaryota</taxon>
        <taxon>Viridiplantae</taxon>
        <taxon>Streptophyta</taxon>
        <taxon>Embryophyta</taxon>
        <taxon>Tracheophyta</taxon>
        <taxon>Spermatophyta</taxon>
        <taxon>Magnoliopsida</taxon>
        <taxon>eudicotyledons</taxon>
        <taxon>Gunneridae</taxon>
        <taxon>Pentapetalae</taxon>
        <taxon>asterids</taxon>
        <taxon>campanulids</taxon>
        <taxon>Apiales</taxon>
        <taxon>Apiaceae</taxon>
        <taxon>Apioideae</taxon>
        <taxon>apioid superclade</taxon>
        <taxon>Tordylieae</taxon>
        <taxon>Tordyliinae</taxon>
        <taxon>Heracleum</taxon>
    </lineage>
</organism>
<evidence type="ECO:0000313" key="4">
    <source>
        <dbReference type="Proteomes" id="UP001237642"/>
    </source>
</evidence>
<feature type="transmembrane region" description="Helical" evidence="1">
    <location>
        <begin position="40"/>
        <end position="62"/>
    </location>
</feature>
<dbReference type="PANTHER" id="PTHR20930">
    <property type="entry name" value="OVARIAN CARCINOMA ANTIGEN CA125-RELATED"/>
    <property type="match status" value="1"/>
</dbReference>
<evidence type="ECO:0000313" key="3">
    <source>
        <dbReference type="EMBL" id="KAK1357871.1"/>
    </source>
</evidence>
<evidence type="ECO:0000256" key="1">
    <source>
        <dbReference type="SAM" id="Phobius"/>
    </source>
</evidence>
<gene>
    <name evidence="3" type="ORF">POM88_051127</name>
</gene>
<dbReference type="EMBL" id="JAUIZM010000011">
    <property type="protein sequence ID" value="KAK1357871.1"/>
    <property type="molecule type" value="Genomic_DNA"/>
</dbReference>
<reference evidence="3" key="2">
    <citation type="submission" date="2023-05" db="EMBL/GenBank/DDBJ databases">
        <authorList>
            <person name="Schelkunov M.I."/>
        </authorList>
    </citation>
    <scope>NUCLEOTIDE SEQUENCE</scope>
    <source>
        <strain evidence="3">Hsosn_3</strain>
        <tissue evidence="3">Leaf</tissue>
    </source>
</reference>
<protein>
    <recommendedName>
        <fullName evidence="2">PB1 domain-containing protein</fullName>
    </recommendedName>
</protein>
<sequence length="250" mass="28297">MSTDKASSTNVIILSDRAVLNIIFAISVLILEVCTPTSPLFYAVLIRLYTLFWYLLAASLLVDEVAVPIEFMSESEKPEAAAATTEEFVHASDESKDAFPEFEYDEFQEFNDQQYLDNRFVQRFLFKITYGCTVKRFVAPIVNESFVFNMSGLKEKITSLFNLPIDSELELLYIDEHWELITMTDDNDLEDIMTQMTLPVLRMYVKVIDNAPPVQVGEGAGLGHTCSSKSTSSSECDLPAKSDNDDWLLF</sequence>
<dbReference type="SMART" id="SM00666">
    <property type="entry name" value="PB1"/>
    <property type="match status" value="1"/>
</dbReference>
<dbReference type="AlphaFoldDB" id="A0AAD8M247"/>
<proteinExistence type="predicted"/>
<dbReference type="SUPFAM" id="SSF54277">
    <property type="entry name" value="CAD &amp; PB1 domains"/>
    <property type="match status" value="1"/>
</dbReference>
<feature type="transmembrane region" description="Helical" evidence="1">
    <location>
        <begin position="12"/>
        <end position="33"/>
    </location>
</feature>
<keyword evidence="1" id="KW-1133">Transmembrane helix</keyword>
<name>A0AAD8M247_9APIA</name>
<keyword evidence="4" id="KW-1185">Reference proteome</keyword>
<keyword evidence="1" id="KW-0812">Transmembrane</keyword>
<reference evidence="3" key="1">
    <citation type="submission" date="2023-02" db="EMBL/GenBank/DDBJ databases">
        <title>Genome of toxic invasive species Heracleum sosnowskyi carries increased number of genes despite the absence of recent whole-genome duplications.</title>
        <authorList>
            <person name="Schelkunov M."/>
            <person name="Shtratnikova V."/>
            <person name="Makarenko M."/>
            <person name="Klepikova A."/>
            <person name="Omelchenko D."/>
            <person name="Novikova G."/>
            <person name="Obukhova E."/>
            <person name="Bogdanov V."/>
            <person name="Penin A."/>
            <person name="Logacheva M."/>
        </authorList>
    </citation>
    <scope>NUCLEOTIDE SEQUENCE</scope>
    <source>
        <strain evidence="3">Hsosn_3</strain>
        <tissue evidence="3">Leaf</tissue>
    </source>
</reference>
<accession>A0AAD8M247</accession>
<dbReference type="InterPro" id="IPR000270">
    <property type="entry name" value="PB1_dom"/>
</dbReference>
<keyword evidence="1" id="KW-0472">Membrane</keyword>
<comment type="caution">
    <text evidence="3">The sequence shown here is derived from an EMBL/GenBank/DDBJ whole genome shotgun (WGS) entry which is preliminary data.</text>
</comment>